<dbReference type="Gene3D" id="3.40.50.150">
    <property type="entry name" value="Vaccinia Virus protein VP39"/>
    <property type="match status" value="1"/>
</dbReference>
<dbReference type="CDD" id="cd02440">
    <property type="entry name" value="AdoMet_MTases"/>
    <property type="match status" value="1"/>
</dbReference>
<evidence type="ECO:0000259" key="3">
    <source>
        <dbReference type="Pfam" id="PF13649"/>
    </source>
</evidence>
<evidence type="ECO:0000313" key="4">
    <source>
        <dbReference type="EMBL" id="HIR60128.1"/>
    </source>
</evidence>
<name>A0A9D1J454_9FIRM</name>
<dbReference type="GO" id="GO:0032259">
    <property type="term" value="P:methylation"/>
    <property type="evidence" value="ECO:0007669"/>
    <property type="project" value="UniProtKB-KW"/>
</dbReference>
<reference evidence="4" key="1">
    <citation type="submission" date="2020-10" db="EMBL/GenBank/DDBJ databases">
        <authorList>
            <person name="Gilroy R."/>
        </authorList>
    </citation>
    <scope>NUCLEOTIDE SEQUENCE</scope>
    <source>
        <strain evidence="4">CHK189-12415</strain>
    </source>
</reference>
<reference evidence="4" key="2">
    <citation type="journal article" date="2021" name="PeerJ">
        <title>Extensive microbial diversity within the chicken gut microbiome revealed by metagenomics and culture.</title>
        <authorList>
            <person name="Gilroy R."/>
            <person name="Ravi A."/>
            <person name="Getino M."/>
            <person name="Pursley I."/>
            <person name="Horton D.L."/>
            <person name="Alikhan N.F."/>
            <person name="Baker D."/>
            <person name="Gharbi K."/>
            <person name="Hall N."/>
            <person name="Watson M."/>
            <person name="Adriaenssens E.M."/>
            <person name="Foster-Nyarko E."/>
            <person name="Jarju S."/>
            <person name="Secka A."/>
            <person name="Antonio M."/>
            <person name="Oren A."/>
            <person name="Chaudhuri R.R."/>
            <person name="La Ragione R."/>
            <person name="Hildebrand F."/>
            <person name="Pallen M.J."/>
        </authorList>
    </citation>
    <scope>NUCLEOTIDE SEQUENCE</scope>
    <source>
        <strain evidence="4">CHK189-12415</strain>
    </source>
</reference>
<dbReference type="SUPFAM" id="SSF53335">
    <property type="entry name" value="S-adenosyl-L-methionine-dependent methyltransferases"/>
    <property type="match status" value="1"/>
</dbReference>
<sequence length="251" mass="27952">MNMQWDAETYGRDFSFVHRYGDGVAALIGAAPGSTVLDLGCGNGALTHRLRQSGFQVMGLDASPDLLSAARKSYPDIEFVLGDAVDFSLPEPVDVVFSNAVFHWIEKKCHPAMLACVSRALKPGGEFVFEFGGRGNTAWIEAALERAFSREGYRYQNPFFFPTIGEYAPMVEAAGFRVEYAQLFARPTPLQGEDGLGNWIRMFLKGPFEALPGPARQAVIRRAEAELRPVLCRDGQWYADYVRLRMKARKL</sequence>
<dbReference type="PANTHER" id="PTHR43861">
    <property type="entry name" value="TRANS-ACONITATE 2-METHYLTRANSFERASE-RELATED"/>
    <property type="match status" value="1"/>
</dbReference>
<evidence type="ECO:0000256" key="2">
    <source>
        <dbReference type="ARBA" id="ARBA00022679"/>
    </source>
</evidence>
<protein>
    <submittedName>
        <fullName evidence="4">Class I SAM-dependent methyltransferase</fullName>
    </submittedName>
</protein>
<dbReference type="Proteomes" id="UP000824241">
    <property type="component" value="Unassembled WGS sequence"/>
</dbReference>
<keyword evidence="2" id="KW-0808">Transferase</keyword>
<dbReference type="PANTHER" id="PTHR43861:SF1">
    <property type="entry name" value="TRANS-ACONITATE 2-METHYLTRANSFERASE"/>
    <property type="match status" value="1"/>
</dbReference>
<comment type="caution">
    <text evidence="4">The sequence shown here is derived from an EMBL/GenBank/DDBJ whole genome shotgun (WGS) entry which is preliminary data.</text>
</comment>
<evidence type="ECO:0000256" key="1">
    <source>
        <dbReference type="ARBA" id="ARBA00022603"/>
    </source>
</evidence>
<keyword evidence="1 4" id="KW-0489">Methyltransferase</keyword>
<dbReference type="Pfam" id="PF13649">
    <property type="entry name" value="Methyltransf_25"/>
    <property type="match status" value="1"/>
</dbReference>
<dbReference type="GO" id="GO:0008168">
    <property type="term" value="F:methyltransferase activity"/>
    <property type="evidence" value="ECO:0007669"/>
    <property type="project" value="UniProtKB-KW"/>
</dbReference>
<dbReference type="EMBL" id="DVHA01000027">
    <property type="protein sequence ID" value="HIR60128.1"/>
    <property type="molecule type" value="Genomic_DNA"/>
</dbReference>
<dbReference type="InterPro" id="IPR041698">
    <property type="entry name" value="Methyltransf_25"/>
</dbReference>
<dbReference type="AlphaFoldDB" id="A0A9D1J454"/>
<accession>A0A9D1J454</accession>
<gene>
    <name evidence="4" type="ORF">IAB37_00910</name>
</gene>
<feature type="domain" description="Methyltransferase" evidence="3">
    <location>
        <begin position="36"/>
        <end position="125"/>
    </location>
</feature>
<evidence type="ECO:0000313" key="5">
    <source>
        <dbReference type="Proteomes" id="UP000824241"/>
    </source>
</evidence>
<dbReference type="InterPro" id="IPR029063">
    <property type="entry name" value="SAM-dependent_MTases_sf"/>
</dbReference>
<organism evidence="4 5">
    <name type="scientific">Candidatus Faecivivens stercoravium</name>
    <dbReference type="NCBI Taxonomy" id="2840803"/>
    <lineage>
        <taxon>Bacteria</taxon>
        <taxon>Bacillati</taxon>
        <taxon>Bacillota</taxon>
        <taxon>Clostridia</taxon>
        <taxon>Eubacteriales</taxon>
        <taxon>Oscillospiraceae</taxon>
        <taxon>Oscillospiraceae incertae sedis</taxon>
        <taxon>Candidatus Faecivivens</taxon>
    </lineage>
</organism>
<proteinExistence type="predicted"/>